<accession>A0A3E0ILD9</accession>
<dbReference type="EMBL" id="QKXQ01000620">
    <property type="protein sequence ID" value="REH90332.1"/>
    <property type="molecule type" value="Genomic_DNA"/>
</dbReference>
<reference evidence="2 3" key="1">
    <citation type="journal article" date="2018" name="Vet. Microbiol.">
        <title>Characterisation of Staphylococcus felis isolated from cats using whole genome sequencing.</title>
        <authorList>
            <person name="Worthing K."/>
            <person name="Pang S."/>
            <person name="Trott D.J."/>
            <person name="Abraham S."/>
            <person name="Coombs G.W."/>
            <person name="Jordan D."/>
            <person name="McIntyre L."/>
            <person name="Davies M.R."/>
            <person name="Norris J."/>
        </authorList>
    </citation>
    <scope>NUCLEOTIDE SEQUENCE [LARGE SCALE GENOMIC DNA]</scope>
    <source>
        <strain evidence="2 3">F9</strain>
    </source>
</reference>
<proteinExistence type="predicted"/>
<keyword evidence="1" id="KW-0472">Membrane</keyword>
<keyword evidence="1" id="KW-1133">Transmembrane helix</keyword>
<sequence length="65" mass="7481">MITKSETHIIIGLIIGAILLFSIMSISVDQNFNLFIFIVILAILNMIYLCISIIYVWKNYKNNSE</sequence>
<feature type="transmembrane region" description="Helical" evidence="1">
    <location>
        <begin position="34"/>
        <end position="57"/>
    </location>
</feature>
<evidence type="ECO:0000313" key="3">
    <source>
        <dbReference type="Proteomes" id="UP000256562"/>
    </source>
</evidence>
<comment type="caution">
    <text evidence="2">The sequence shown here is derived from an EMBL/GenBank/DDBJ whole genome shotgun (WGS) entry which is preliminary data.</text>
</comment>
<feature type="transmembrane region" description="Helical" evidence="1">
    <location>
        <begin position="7"/>
        <end position="28"/>
    </location>
</feature>
<organism evidence="2 3">
    <name type="scientific">Staphylococcus felis</name>
    <dbReference type="NCBI Taxonomy" id="46127"/>
    <lineage>
        <taxon>Bacteria</taxon>
        <taxon>Bacillati</taxon>
        <taxon>Bacillota</taxon>
        <taxon>Bacilli</taxon>
        <taxon>Bacillales</taxon>
        <taxon>Staphylococcaceae</taxon>
        <taxon>Staphylococcus</taxon>
    </lineage>
</organism>
<dbReference type="AlphaFoldDB" id="A0A3E0ILD9"/>
<evidence type="ECO:0000256" key="1">
    <source>
        <dbReference type="SAM" id="Phobius"/>
    </source>
</evidence>
<gene>
    <name evidence="2" type="ORF">DOS83_12510</name>
</gene>
<protein>
    <submittedName>
        <fullName evidence="2">Uncharacterized protein</fullName>
    </submittedName>
</protein>
<evidence type="ECO:0000313" key="2">
    <source>
        <dbReference type="EMBL" id="REH90332.1"/>
    </source>
</evidence>
<keyword evidence="1" id="KW-0812">Transmembrane</keyword>
<dbReference type="Proteomes" id="UP000256562">
    <property type="component" value="Unassembled WGS sequence"/>
</dbReference>
<name>A0A3E0ILD9_9STAP</name>